<evidence type="ECO:0000313" key="4">
    <source>
        <dbReference type="EMBL" id="GCC40616.1"/>
    </source>
</evidence>
<keyword evidence="2" id="KW-0812">Transmembrane</keyword>
<feature type="compositionally biased region" description="Polar residues" evidence="1">
    <location>
        <begin position="96"/>
        <end position="125"/>
    </location>
</feature>
<feature type="region of interest" description="Disordered" evidence="1">
    <location>
        <begin position="296"/>
        <end position="355"/>
    </location>
</feature>
<keyword evidence="2" id="KW-1133">Transmembrane helix</keyword>
<evidence type="ECO:0000256" key="1">
    <source>
        <dbReference type="SAM" id="MobiDB-lite"/>
    </source>
</evidence>
<dbReference type="GO" id="GO:0004888">
    <property type="term" value="F:transmembrane signaling receptor activity"/>
    <property type="evidence" value="ECO:0007669"/>
    <property type="project" value="InterPro"/>
</dbReference>
<gene>
    <name evidence="4" type="ORF">chiPu_0024812</name>
</gene>
<keyword evidence="2" id="KW-0472">Membrane</keyword>
<evidence type="ECO:0000313" key="5">
    <source>
        <dbReference type="Proteomes" id="UP000287033"/>
    </source>
</evidence>
<proteinExistence type="predicted"/>
<reference evidence="4 5" key="1">
    <citation type="journal article" date="2018" name="Nat. Ecol. Evol.">
        <title>Shark genomes provide insights into elasmobranch evolution and the origin of vertebrates.</title>
        <authorList>
            <person name="Hara Y"/>
            <person name="Yamaguchi K"/>
            <person name="Onimaru K"/>
            <person name="Kadota M"/>
            <person name="Koyanagi M"/>
            <person name="Keeley SD"/>
            <person name="Tatsumi K"/>
            <person name="Tanaka K"/>
            <person name="Motone F"/>
            <person name="Kageyama Y"/>
            <person name="Nozu R"/>
            <person name="Adachi N"/>
            <person name="Nishimura O"/>
            <person name="Nakagawa R"/>
            <person name="Tanegashima C"/>
            <person name="Kiyatake I"/>
            <person name="Matsumoto R"/>
            <person name="Murakumo K"/>
            <person name="Nishida K"/>
            <person name="Terakita A"/>
            <person name="Kuratani S"/>
            <person name="Sato K"/>
            <person name="Hyodo S Kuraku.S."/>
        </authorList>
    </citation>
    <scope>NUCLEOTIDE SEQUENCE [LARGE SCALE GENOMIC DNA]</scope>
</reference>
<dbReference type="InterPro" id="IPR038829">
    <property type="entry name" value="Leukosialin"/>
</dbReference>
<keyword evidence="3" id="KW-0732">Signal</keyword>
<dbReference type="OMA" id="THDTWAG"/>
<name>A0A401TD79_CHIPU</name>
<protein>
    <submittedName>
        <fullName evidence="4">Uncharacterized protein</fullName>
    </submittedName>
</protein>
<feature type="chain" id="PRO_5019510732" evidence="3">
    <location>
        <begin position="18"/>
        <end position="355"/>
    </location>
</feature>
<dbReference type="AlphaFoldDB" id="A0A401TD79"/>
<keyword evidence="5" id="KW-1185">Reference proteome</keyword>
<dbReference type="Proteomes" id="UP000287033">
    <property type="component" value="Unassembled WGS sequence"/>
</dbReference>
<dbReference type="GO" id="GO:0031072">
    <property type="term" value="F:heat shock protein binding"/>
    <property type="evidence" value="ECO:0007669"/>
    <property type="project" value="TreeGrafter"/>
</dbReference>
<dbReference type="GO" id="GO:0050776">
    <property type="term" value="P:regulation of immune response"/>
    <property type="evidence" value="ECO:0007669"/>
    <property type="project" value="TreeGrafter"/>
</dbReference>
<feature type="compositionally biased region" description="Basic and acidic residues" evidence="1">
    <location>
        <begin position="246"/>
        <end position="256"/>
    </location>
</feature>
<dbReference type="PANTHER" id="PTHR35265:SF1">
    <property type="entry name" value="LEUKOSIALIN"/>
    <property type="match status" value="1"/>
</dbReference>
<organism evidence="4 5">
    <name type="scientific">Chiloscyllium punctatum</name>
    <name type="common">Brownbanded bambooshark</name>
    <name type="synonym">Hemiscyllium punctatum</name>
    <dbReference type="NCBI Taxonomy" id="137246"/>
    <lineage>
        <taxon>Eukaryota</taxon>
        <taxon>Metazoa</taxon>
        <taxon>Chordata</taxon>
        <taxon>Craniata</taxon>
        <taxon>Vertebrata</taxon>
        <taxon>Chondrichthyes</taxon>
        <taxon>Elasmobranchii</taxon>
        <taxon>Galeomorphii</taxon>
        <taxon>Galeoidea</taxon>
        <taxon>Orectolobiformes</taxon>
        <taxon>Hemiscylliidae</taxon>
        <taxon>Chiloscyllium</taxon>
    </lineage>
</organism>
<evidence type="ECO:0000256" key="3">
    <source>
        <dbReference type="SAM" id="SignalP"/>
    </source>
</evidence>
<dbReference type="OrthoDB" id="9666309at2759"/>
<sequence>MLMASTSLDALIPLASASSPPISSLTGQDVYISEEVRSSTVDDFSPFKQTSSSSSSTSSPQILTSDFSSGRTVAITSMTQLSESTTQSSTFPVFKPSTQANPSTIIESSTQANPSTIIESSTQANPSTIIESSTQPSPSTIIESSTLTSSSLVFDSSSHSPATSAVTSQSASPPTQSRTISPYMIIPLILVLAFIIIIFIIYLLARRKRGHSQAFVLQAGKRKKKTHDTWAGKVTLPEDGEPNEAAEDKKDEDLSSKRLSLSTFKRKSMAQTSSVLQGIDVEKGPDLELDVQEPLLSNGLSSGSTASQDAPSQLNNTVSKNENGVAPANELPPPDSPLDISQGVIPESEAPKTAF</sequence>
<dbReference type="PANTHER" id="PTHR35265">
    <property type="entry name" value="LEUKOSIALIN"/>
    <property type="match status" value="1"/>
</dbReference>
<dbReference type="GO" id="GO:2000404">
    <property type="term" value="P:regulation of T cell migration"/>
    <property type="evidence" value="ECO:0007669"/>
    <property type="project" value="InterPro"/>
</dbReference>
<feature type="region of interest" description="Disordered" evidence="1">
    <location>
        <begin position="80"/>
        <end position="142"/>
    </location>
</feature>
<dbReference type="GO" id="GO:0050863">
    <property type="term" value="P:regulation of T cell activation"/>
    <property type="evidence" value="ECO:0007669"/>
    <property type="project" value="InterPro"/>
</dbReference>
<dbReference type="STRING" id="137246.A0A401TD79"/>
<dbReference type="EMBL" id="BEZZ01046635">
    <property type="protein sequence ID" value="GCC40616.1"/>
    <property type="molecule type" value="Genomic_DNA"/>
</dbReference>
<dbReference type="GO" id="GO:0042742">
    <property type="term" value="P:defense response to bacterium"/>
    <property type="evidence" value="ECO:0007669"/>
    <property type="project" value="TreeGrafter"/>
</dbReference>
<dbReference type="GO" id="GO:0009897">
    <property type="term" value="C:external side of plasma membrane"/>
    <property type="evidence" value="ECO:0007669"/>
    <property type="project" value="TreeGrafter"/>
</dbReference>
<comment type="caution">
    <text evidence="4">The sequence shown here is derived from an EMBL/GenBank/DDBJ whole genome shotgun (WGS) entry which is preliminary data.</text>
</comment>
<feature type="compositionally biased region" description="Low complexity" evidence="1">
    <location>
        <begin position="80"/>
        <end position="90"/>
    </location>
</feature>
<accession>A0A401TD79</accession>
<feature type="transmembrane region" description="Helical" evidence="2">
    <location>
        <begin position="183"/>
        <end position="205"/>
    </location>
</feature>
<feature type="compositionally biased region" description="Low complexity" evidence="1">
    <location>
        <begin position="126"/>
        <end position="142"/>
    </location>
</feature>
<feature type="region of interest" description="Disordered" evidence="1">
    <location>
        <begin position="43"/>
        <end position="64"/>
    </location>
</feature>
<feature type="signal peptide" evidence="3">
    <location>
        <begin position="1"/>
        <end position="17"/>
    </location>
</feature>
<feature type="compositionally biased region" description="Polar residues" evidence="1">
    <location>
        <begin position="298"/>
        <end position="322"/>
    </location>
</feature>
<dbReference type="GO" id="GO:0007166">
    <property type="term" value="P:cell surface receptor signaling pathway"/>
    <property type="evidence" value="ECO:0007669"/>
    <property type="project" value="TreeGrafter"/>
</dbReference>
<evidence type="ECO:0000256" key="2">
    <source>
        <dbReference type="SAM" id="Phobius"/>
    </source>
</evidence>
<feature type="compositionally biased region" description="Low complexity" evidence="1">
    <location>
        <begin position="50"/>
        <end position="59"/>
    </location>
</feature>
<feature type="region of interest" description="Disordered" evidence="1">
    <location>
        <begin position="227"/>
        <end position="256"/>
    </location>
</feature>